<feature type="compositionally biased region" description="Acidic residues" evidence="1">
    <location>
        <begin position="272"/>
        <end position="284"/>
    </location>
</feature>
<dbReference type="OrthoDB" id="10433821at2759"/>
<accession>A0A0C9WUK0</accession>
<dbReference type="EMBL" id="KN838738">
    <property type="protein sequence ID" value="KIJ95925.1"/>
    <property type="molecule type" value="Genomic_DNA"/>
</dbReference>
<feature type="compositionally biased region" description="Low complexity" evidence="1">
    <location>
        <begin position="44"/>
        <end position="58"/>
    </location>
</feature>
<evidence type="ECO:0000313" key="3">
    <source>
        <dbReference type="Proteomes" id="UP000054477"/>
    </source>
</evidence>
<organism evidence="2 3">
    <name type="scientific">Laccaria amethystina LaAM-08-1</name>
    <dbReference type="NCBI Taxonomy" id="1095629"/>
    <lineage>
        <taxon>Eukaryota</taxon>
        <taxon>Fungi</taxon>
        <taxon>Dikarya</taxon>
        <taxon>Basidiomycota</taxon>
        <taxon>Agaricomycotina</taxon>
        <taxon>Agaricomycetes</taxon>
        <taxon>Agaricomycetidae</taxon>
        <taxon>Agaricales</taxon>
        <taxon>Agaricineae</taxon>
        <taxon>Hydnangiaceae</taxon>
        <taxon>Laccaria</taxon>
    </lineage>
</organism>
<keyword evidence="3" id="KW-1185">Reference proteome</keyword>
<dbReference type="AlphaFoldDB" id="A0A0C9WUK0"/>
<feature type="compositionally biased region" description="Low complexity" evidence="1">
    <location>
        <begin position="194"/>
        <end position="208"/>
    </location>
</feature>
<evidence type="ECO:0000256" key="1">
    <source>
        <dbReference type="SAM" id="MobiDB-lite"/>
    </source>
</evidence>
<evidence type="ECO:0000313" key="2">
    <source>
        <dbReference type="EMBL" id="KIJ95925.1"/>
    </source>
</evidence>
<feature type="compositionally biased region" description="Polar residues" evidence="1">
    <location>
        <begin position="64"/>
        <end position="86"/>
    </location>
</feature>
<dbReference type="HOGENOM" id="CLU_831750_0_0_1"/>
<dbReference type="Proteomes" id="UP000054477">
    <property type="component" value="Unassembled WGS sequence"/>
</dbReference>
<feature type="region of interest" description="Disordered" evidence="1">
    <location>
        <begin position="42"/>
        <end position="90"/>
    </location>
</feature>
<reference evidence="2 3" key="1">
    <citation type="submission" date="2014-04" db="EMBL/GenBank/DDBJ databases">
        <authorList>
            <consortium name="DOE Joint Genome Institute"/>
            <person name="Kuo A."/>
            <person name="Kohler A."/>
            <person name="Nagy L.G."/>
            <person name="Floudas D."/>
            <person name="Copeland A."/>
            <person name="Barry K.W."/>
            <person name="Cichocki N."/>
            <person name="Veneault-Fourrey C."/>
            <person name="LaButti K."/>
            <person name="Lindquist E.A."/>
            <person name="Lipzen A."/>
            <person name="Lundell T."/>
            <person name="Morin E."/>
            <person name="Murat C."/>
            <person name="Sun H."/>
            <person name="Tunlid A."/>
            <person name="Henrissat B."/>
            <person name="Grigoriev I.V."/>
            <person name="Hibbett D.S."/>
            <person name="Martin F."/>
            <person name="Nordberg H.P."/>
            <person name="Cantor M.N."/>
            <person name="Hua S.X."/>
        </authorList>
    </citation>
    <scope>NUCLEOTIDE SEQUENCE [LARGE SCALE GENOMIC DNA]</scope>
    <source>
        <strain evidence="2 3">LaAM-08-1</strain>
    </source>
</reference>
<gene>
    <name evidence="2" type="ORF">K443DRAFT_682661</name>
</gene>
<feature type="compositionally biased region" description="Basic and acidic residues" evidence="1">
    <location>
        <begin position="259"/>
        <end position="271"/>
    </location>
</feature>
<feature type="region of interest" description="Disordered" evidence="1">
    <location>
        <begin position="187"/>
        <end position="290"/>
    </location>
</feature>
<sequence length="334" mass="36471">MLSPILIGSSKPAFDLSVNHPNTSTDSVHFFPCPSPAELAFRAPLSSSTSPTSSRPTSMGWPSDATSSDAHNASGSEETPASSIAEDSSPAAISLRRGEWLKAMETFPFAGTRAGRKNVVDDNRTERSTFTSISEVSFTPLRAVRRSEPYEAIVRGEEKEGSTSKRITWPLSRSASAAFLRRNTIGAESNPATSSEPHPSPSSSMFRFRSVKGTTELTDAPRSSMVRRALSLRTRTKAKDEDSSAIQHPAETLPSCQADDGKGDGDGAKDDHDDEDDEELDEATAEARRVSEKINTQWAFEEYSQQEVFQHRFSQYWNSFDPDALSSVADLPQL</sequence>
<reference evidence="3" key="2">
    <citation type="submission" date="2015-01" db="EMBL/GenBank/DDBJ databases">
        <title>Evolutionary Origins and Diversification of the Mycorrhizal Mutualists.</title>
        <authorList>
            <consortium name="DOE Joint Genome Institute"/>
            <consortium name="Mycorrhizal Genomics Consortium"/>
            <person name="Kohler A."/>
            <person name="Kuo A."/>
            <person name="Nagy L.G."/>
            <person name="Floudas D."/>
            <person name="Copeland A."/>
            <person name="Barry K.W."/>
            <person name="Cichocki N."/>
            <person name="Veneault-Fourrey C."/>
            <person name="LaButti K."/>
            <person name="Lindquist E.A."/>
            <person name="Lipzen A."/>
            <person name="Lundell T."/>
            <person name="Morin E."/>
            <person name="Murat C."/>
            <person name="Riley R."/>
            <person name="Ohm R."/>
            <person name="Sun H."/>
            <person name="Tunlid A."/>
            <person name="Henrissat B."/>
            <person name="Grigoriev I.V."/>
            <person name="Hibbett D.S."/>
            <person name="Martin F."/>
        </authorList>
    </citation>
    <scope>NUCLEOTIDE SEQUENCE [LARGE SCALE GENOMIC DNA]</scope>
    <source>
        <strain evidence="3">LaAM-08-1</strain>
    </source>
</reference>
<protein>
    <submittedName>
        <fullName evidence="2">Uncharacterized protein</fullName>
    </submittedName>
</protein>
<name>A0A0C9WUK0_9AGAR</name>
<proteinExistence type="predicted"/>